<dbReference type="OrthoDB" id="6490967at2"/>
<dbReference type="SMART" id="SM00306">
    <property type="entry name" value="HintN"/>
    <property type="match status" value="1"/>
</dbReference>
<dbReference type="InterPro" id="IPR036844">
    <property type="entry name" value="Hint_dom_sf"/>
</dbReference>
<dbReference type="CDD" id="cd00081">
    <property type="entry name" value="Hint"/>
    <property type="match status" value="1"/>
</dbReference>
<dbReference type="InterPro" id="IPR006141">
    <property type="entry name" value="Intein_N"/>
</dbReference>
<feature type="region of interest" description="Disordered" evidence="1">
    <location>
        <begin position="215"/>
        <end position="235"/>
    </location>
</feature>
<evidence type="ECO:0000256" key="1">
    <source>
        <dbReference type="SAM" id="MobiDB-lite"/>
    </source>
</evidence>
<dbReference type="AlphaFoldDB" id="A0A261V0M0"/>
<sequence length="579" mass="62207">MILPLQASPAQTFHKPDAQDDRAIRADVDSTPATGLPVSCGSDSEAAYRAILKMWGRDPQTSPAAYRTLEQLKARNWQFRDMTVTGTPTRYGIAHAPDDYAVLHVTATNPYFTNVTAMSFSSMFVTDTDAEKYEVQSVNVYTKDSNGLADQLIAAGTNDSQADMRNMPVVAGSLTSGPNNPYMADVITLTKFLGEAGGTPFCYNVRMDRARASPTTADITDPTNAPNHKPPANGPDRTIICLNRGATNTEGDFCDYGPTQPGVQNENLNLVFPFAGKVQTINAIYTMTINGRAVPAVPTGTGPKPGTLAIRLVKHEGGACNAQFDLKSPWQGFSVNQNVLAWQFSNPNDRTDSSNYLSAGNIGLCTDLSASDVQDWYMIATFYDVRNGQPHSPISVGIGSIGNFDGYDAEKQLPAVGFQWGCVIEGTPVALAAGGTMPIEQLKTGDILAGPSGTRLRVTALTPGYDKKFIKLIDAAGDSVVVTPDHPILTKHGMRRAQDVRAGDTVYGRNGPSVVRAAQTDNREQAARVYSLHLAKLDGGDIANTDDRAFFAGAILVGDYKAQEAVMRQAQRERMHGAK</sequence>
<feature type="domain" description="Hint" evidence="2">
    <location>
        <begin position="420"/>
        <end position="510"/>
    </location>
</feature>
<feature type="compositionally biased region" description="Polar residues" evidence="1">
    <location>
        <begin position="215"/>
        <end position="226"/>
    </location>
</feature>
<evidence type="ECO:0000259" key="2">
    <source>
        <dbReference type="SMART" id="SM00306"/>
    </source>
</evidence>
<proteinExistence type="predicted"/>
<evidence type="ECO:0000313" key="3">
    <source>
        <dbReference type="EMBL" id="OZI67142.1"/>
    </source>
</evidence>
<gene>
    <name evidence="3" type="ORF">CAL28_05495</name>
</gene>
<dbReference type="Proteomes" id="UP000215767">
    <property type="component" value="Unassembled WGS sequence"/>
</dbReference>
<organism evidence="3 4">
    <name type="scientific">Bordetella genomosp. 11</name>
    <dbReference type="NCBI Taxonomy" id="1416808"/>
    <lineage>
        <taxon>Bacteria</taxon>
        <taxon>Pseudomonadati</taxon>
        <taxon>Pseudomonadota</taxon>
        <taxon>Betaproteobacteria</taxon>
        <taxon>Burkholderiales</taxon>
        <taxon>Alcaligenaceae</taxon>
        <taxon>Bordetella</taxon>
    </lineage>
</organism>
<dbReference type="GO" id="GO:0016539">
    <property type="term" value="P:intein-mediated protein splicing"/>
    <property type="evidence" value="ECO:0007669"/>
    <property type="project" value="InterPro"/>
</dbReference>
<accession>A0A261V0M0</accession>
<dbReference type="Gene3D" id="2.170.16.10">
    <property type="entry name" value="Hedgehog/Intein (Hint) domain"/>
    <property type="match status" value="1"/>
</dbReference>
<reference evidence="4" key="1">
    <citation type="submission" date="2017-05" db="EMBL/GenBank/DDBJ databases">
        <title>Complete and WGS of Bordetella genogroups.</title>
        <authorList>
            <person name="Spilker T."/>
            <person name="Lipuma J."/>
        </authorList>
    </citation>
    <scope>NUCLEOTIDE SEQUENCE [LARGE SCALE GENOMIC DNA]</scope>
    <source>
        <strain evidence="4">AU8856</strain>
    </source>
</reference>
<comment type="caution">
    <text evidence="3">The sequence shown here is derived from an EMBL/GenBank/DDBJ whole genome shotgun (WGS) entry which is preliminary data.</text>
</comment>
<dbReference type="SUPFAM" id="SSF51294">
    <property type="entry name" value="Hedgehog/intein (Hint) domain"/>
    <property type="match status" value="1"/>
</dbReference>
<evidence type="ECO:0000313" key="4">
    <source>
        <dbReference type="Proteomes" id="UP000215767"/>
    </source>
</evidence>
<name>A0A261V0M0_9BORD</name>
<protein>
    <recommendedName>
        <fullName evidence="2">Hint domain-containing protein</fullName>
    </recommendedName>
</protein>
<dbReference type="PROSITE" id="PS50817">
    <property type="entry name" value="INTEIN_N_TER"/>
    <property type="match status" value="1"/>
</dbReference>
<keyword evidence="4" id="KW-1185">Reference proteome</keyword>
<dbReference type="EMBL" id="NEVS01000001">
    <property type="protein sequence ID" value="OZI67142.1"/>
    <property type="molecule type" value="Genomic_DNA"/>
</dbReference>
<dbReference type="RefSeq" id="WP_094840334.1">
    <property type="nucleotide sequence ID" value="NZ_NEVS01000001.1"/>
</dbReference>
<dbReference type="InterPro" id="IPR003587">
    <property type="entry name" value="Hint_dom_N"/>
</dbReference>